<feature type="coiled-coil region" evidence="6">
    <location>
        <begin position="142"/>
        <end position="207"/>
    </location>
</feature>
<keyword evidence="5" id="KW-0998">Cell outer membrane</keyword>
<dbReference type="eggNOG" id="COG1538">
    <property type="taxonomic scope" value="Bacteria"/>
</dbReference>
<dbReference type="STRING" id="293826.Amet_0186"/>
<feature type="signal peptide" evidence="7">
    <location>
        <begin position="1"/>
        <end position="28"/>
    </location>
</feature>
<organism evidence="8 9">
    <name type="scientific">Alkaliphilus metalliredigens (strain QYMF)</name>
    <dbReference type="NCBI Taxonomy" id="293826"/>
    <lineage>
        <taxon>Bacteria</taxon>
        <taxon>Bacillati</taxon>
        <taxon>Bacillota</taxon>
        <taxon>Clostridia</taxon>
        <taxon>Peptostreptococcales</taxon>
        <taxon>Natronincolaceae</taxon>
        <taxon>Alkaliphilus</taxon>
    </lineage>
</organism>
<evidence type="ECO:0000256" key="1">
    <source>
        <dbReference type="ARBA" id="ARBA00004442"/>
    </source>
</evidence>
<keyword evidence="6" id="KW-0175">Coiled coil</keyword>
<keyword evidence="9" id="KW-1185">Reference proteome</keyword>
<dbReference type="AlphaFoldDB" id="A6TJQ5"/>
<evidence type="ECO:0000256" key="2">
    <source>
        <dbReference type="ARBA" id="ARBA00022452"/>
    </source>
</evidence>
<dbReference type="RefSeq" id="WP_011971332.1">
    <property type="nucleotide sequence ID" value="NC_009633.1"/>
</dbReference>
<keyword evidence="4" id="KW-0472">Membrane</keyword>
<dbReference type="KEGG" id="amt:Amet_0186"/>
<reference evidence="9" key="1">
    <citation type="journal article" date="2016" name="Genome Announc.">
        <title>Complete genome sequence of Alkaliphilus metalliredigens strain QYMF, an alkaliphilic and metal-reducing bacterium isolated from borax-contaminated leachate ponds.</title>
        <authorList>
            <person name="Hwang C."/>
            <person name="Copeland A."/>
            <person name="Lucas S."/>
            <person name="Lapidus A."/>
            <person name="Barry K."/>
            <person name="Detter J.C."/>
            <person name="Glavina Del Rio T."/>
            <person name="Hammon N."/>
            <person name="Israni S."/>
            <person name="Dalin E."/>
            <person name="Tice H."/>
            <person name="Pitluck S."/>
            <person name="Chertkov O."/>
            <person name="Brettin T."/>
            <person name="Bruce D."/>
            <person name="Han C."/>
            <person name="Schmutz J."/>
            <person name="Larimer F."/>
            <person name="Land M.L."/>
            <person name="Hauser L."/>
            <person name="Kyrpides N."/>
            <person name="Mikhailova N."/>
            <person name="Ye Q."/>
            <person name="Zhou J."/>
            <person name="Richardson P."/>
            <person name="Fields M.W."/>
        </authorList>
    </citation>
    <scope>NUCLEOTIDE SEQUENCE [LARGE SCALE GENOMIC DNA]</scope>
    <source>
        <strain evidence="9">QYMF</strain>
    </source>
</reference>
<keyword evidence="7" id="KW-0732">Signal</keyword>
<keyword evidence="2" id="KW-1134">Transmembrane beta strand</keyword>
<dbReference type="InterPro" id="IPR051906">
    <property type="entry name" value="TolC-like"/>
</dbReference>
<keyword evidence="3" id="KW-0812">Transmembrane</keyword>
<dbReference type="OrthoDB" id="1954422at2"/>
<evidence type="ECO:0008006" key="10">
    <source>
        <dbReference type="Google" id="ProtNLM"/>
    </source>
</evidence>
<evidence type="ECO:0000256" key="5">
    <source>
        <dbReference type="ARBA" id="ARBA00023237"/>
    </source>
</evidence>
<comment type="subcellular location">
    <subcellularLocation>
        <location evidence="1">Cell outer membrane</location>
    </subcellularLocation>
</comment>
<feature type="coiled-coil region" evidence="6">
    <location>
        <begin position="276"/>
        <end position="335"/>
    </location>
</feature>
<name>A6TJQ5_ALKMQ</name>
<dbReference type="SUPFAM" id="SSF56954">
    <property type="entry name" value="Outer membrane efflux proteins (OEP)"/>
    <property type="match status" value="1"/>
</dbReference>
<evidence type="ECO:0000256" key="3">
    <source>
        <dbReference type="ARBA" id="ARBA00022692"/>
    </source>
</evidence>
<dbReference type="GO" id="GO:0015562">
    <property type="term" value="F:efflux transmembrane transporter activity"/>
    <property type="evidence" value="ECO:0007669"/>
    <property type="project" value="InterPro"/>
</dbReference>
<sequence>MKNYKNYVAAMTLGVLLASTGSGLTVYANTNTQQNTLNVEDQTEVEGEEAFVLTYEEALEKALKQSYDQKSLMETIDQLEEIRKQAAQGVRFIPYGPQGDELAIRSLFGLRSTEINLQMAKKQEVTLEDMLAFKVRTEYDDIVKKKKEIELQVKMIENVEKQLQQLSRKAGVGTASNYEHQVQLNKYNEENQKKSALEQELDNLYLKLNTTMGIDRTERYDVALEKEVEWMEDVNVDTHAKRMRSQHPSVWSQEQQIRLNELDIQLHVFNSSDSPYEAKESELRKSQIELSSLKENIEQSVKSTYNQMKQLETQYETMKIMLEKAENDRDMAQLRYDVGMGIALDVEMAEMPVTSIKNQMETLLISYEQVRMMFEKPWLVV</sequence>
<dbReference type="GO" id="GO:0009279">
    <property type="term" value="C:cell outer membrane"/>
    <property type="evidence" value="ECO:0007669"/>
    <property type="project" value="UniProtKB-SubCell"/>
</dbReference>
<dbReference type="PANTHER" id="PTHR30026:SF20">
    <property type="entry name" value="OUTER MEMBRANE PROTEIN TOLC"/>
    <property type="match status" value="1"/>
</dbReference>
<feature type="chain" id="PRO_5002702712" description="Outer membrane protein-like protein" evidence="7">
    <location>
        <begin position="29"/>
        <end position="381"/>
    </location>
</feature>
<evidence type="ECO:0000313" key="8">
    <source>
        <dbReference type="EMBL" id="ABR46423.1"/>
    </source>
</evidence>
<gene>
    <name evidence="8" type="ordered locus">Amet_0186</name>
</gene>
<dbReference type="Gene3D" id="1.20.1600.10">
    <property type="entry name" value="Outer membrane efflux proteins (OEP)"/>
    <property type="match status" value="2"/>
</dbReference>
<dbReference type="Proteomes" id="UP000001572">
    <property type="component" value="Chromosome"/>
</dbReference>
<evidence type="ECO:0000256" key="6">
    <source>
        <dbReference type="SAM" id="Coils"/>
    </source>
</evidence>
<dbReference type="EMBL" id="CP000724">
    <property type="protein sequence ID" value="ABR46423.1"/>
    <property type="molecule type" value="Genomic_DNA"/>
</dbReference>
<dbReference type="GO" id="GO:0015288">
    <property type="term" value="F:porin activity"/>
    <property type="evidence" value="ECO:0007669"/>
    <property type="project" value="TreeGrafter"/>
</dbReference>
<dbReference type="HOGENOM" id="CLU_751929_0_0_9"/>
<accession>A6TJQ5</accession>
<evidence type="ECO:0000256" key="4">
    <source>
        <dbReference type="ARBA" id="ARBA00023136"/>
    </source>
</evidence>
<protein>
    <recommendedName>
        <fullName evidence="10">Outer membrane protein-like protein</fullName>
    </recommendedName>
</protein>
<dbReference type="GO" id="GO:1990281">
    <property type="term" value="C:efflux pump complex"/>
    <property type="evidence" value="ECO:0007669"/>
    <property type="project" value="TreeGrafter"/>
</dbReference>
<dbReference type="PANTHER" id="PTHR30026">
    <property type="entry name" value="OUTER MEMBRANE PROTEIN TOLC"/>
    <property type="match status" value="1"/>
</dbReference>
<proteinExistence type="predicted"/>
<evidence type="ECO:0000313" key="9">
    <source>
        <dbReference type="Proteomes" id="UP000001572"/>
    </source>
</evidence>
<evidence type="ECO:0000256" key="7">
    <source>
        <dbReference type="SAM" id="SignalP"/>
    </source>
</evidence>